<dbReference type="GeneID" id="54482742"/>
<feature type="region of interest" description="Disordered" evidence="1">
    <location>
        <begin position="213"/>
        <end position="232"/>
    </location>
</feature>
<evidence type="ECO:0000259" key="2">
    <source>
        <dbReference type="Pfam" id="PF04194"/>
    </source>
</evidence>
<dbReference type="OrthoDB" id="443682at2759"/>
<dbReference type="PANTHER" id="PTHR47524">
    <property type="entry name" value="20S RRNA ACCUMULATION PROTEIN 4"/>
    <property type="match status" value="1"/>
</dbReference>
<dbReference type="PANTHER" id="PTHR47524:SF1">
    <property type="entry name" value="20S RRNA ACCUMULATION PROTEIN 4"/>
    <property type="match status" value="1"/>
</dbReference>
<gene>
    <name evidence="3" type="ORF">EJ05DRAFT_435196</name>
</gene>
<evidence type="ECO:0000313" key="4">
    <source>
        <dbReference type="Proteomes" id="UP000799437"/>
    </source>
</evidence>
<name>A0A6A6WDP2_9PEZI</name>
<dbReference type="GO" id="GO:0030490">
    <property type="term" value="P:maturation of SSU-rRNA"/>
    <property type="evidence" value="ECO:0007669"/>
    <property type="project" value="TreeGrafter"/>
</dbReference>
<reference evidence="3" key="1">
    <citation type="journal article" date="2020" name="Stud. Mycol.">
        <title>101 Dothideomycetes genomes: a test case for predicting lifestyles and emergence of pathogens.</title>
        <authorList>
            <person name="Haridas S."/>
            <person name="Albert R."/>
            <person name="Binder M."/>
            <person name="Bloem J."/>
            <person name="Labutti K."/>
            <person name="Salamov A."/>
            <person name="Andreopoulos B."/>
            <person name="Baker S."/>
            <person name="Barry K."/>
            <person name="Bills G."/>
            <person name="Bluhm B."/>
            <person name="Cannon C."/>
            <person name="Castanera R."/>
            <person name="Culley D."/>
            <person name="Daum C."/>
            <person name="Ezra D."/>
            <person name="Gonzalez J."/>
            <person name="Henrissat B."/>
            <person name="Kuo A."/>
            <person name="Liang C."/>
            <person name="Lipzen A."/>
            <person name="Lutzoni F."/>
            <person name="Magnuson J."/>
            <person name="Mondo S."/>
            <person name="Nolan M."/>
            <person name="Ohm R."/>
            <person name="Pangilinan J."/>
            <person name="Park H.-J."/>
            <person name="Ramirez L."/>
            <person name="Alfaro M."/>
            <person name="Sun H."/>
            <person name="Tritt A."/>
            <person name="Yoshinaga Y."/>
            <person name="Zwiers L.-H."/>
            <person name="Turgeon B."/>
            <person name="Goodwin S."/>
            <person name="Spatafora J."/>
            <person name="Crous P."/>
            <person name="Grigoriev I."/>
        </authorList>
    </citation>
    <scope>NUCLEOTIDE SEQUENCE</scope>
    <source>
        <strain evidence="3">CBS 121739</strain>
    </source>
</reference>
<feature type="region of interest" description="Disordered" evidence="1">
    <location>
        <begin position="154"/>
        <end position="175"/>
    </location>
</feature>
<sequence length="408" mass="44489">MTTYDSDSSGAEDNFTETNVLLGYATKDETDDNVSHLGGHPEWLDSKTAPTGALARCKTCNSYLSLLLQLNGDMPGTFPGHERRLYVWSCRKKTCRRKDGSIRAFRAIRVSKEAMARAQTAKAVPVAASESKKQQMNLGESLFGAKPLTGGGANPFSASSGSSVPPNPFASSHTSNPFAATSLLAAKPPQPPTLQLSNLTDSFADKLRISSPPHAIRQPARPHEPWPSESSFPDPYPIYNLDADYETLDAEAPMPPQNVRMQLDVDGEFSNSAKDMKGEYESEIDKTFQKFADRLSQNPEQVLRYEFKGQPLLYSKLDAVGKALGDGRSGNAGMTRCGNCGAERVFEVQLTPHAIMELEAEEEGLEGMEWGTVIVGVCRLDCQPGDVGAGEVGYLEEWAGVQWEQTRK</sequence>
<keyword evidence="4" id="KW-1185">Reference proteome</keyword>
<proteinExistence type="predicted"/>
<dbReference type="Pfam" id="PF04194">
    <property type="entry name" value="PDCD2_C"/>
    <property type="match status" value="1"/>
</dbReference>
<evidence type="ECO:0000313" key="3">
    <source>
        <dbReference type="EMBL" id="KAF2760833.1"/>
    </source>
</evidence>
<dbReference type="GO" id="GO:0005737">
    <property type="term" value="C:cytoplasm"/>
    <property type="evidence" value="ECO:0007669"/>
    <property type="project" value="InterPro"/>
</dbReference>
<evidence type="ECO:0000256" key="1">
    <source>
        <dbReference type="SAM" id="MobiDB-lite"/>
    </source>
</evidence>
<dbReference type="EMBL" id="ML996567">
    <property type="protein sequence ID" value="KAF2760833.1"/>
    <property type="molecule type" value="Genomic_DNA"/>
</dbReference>
<accession>A0A6A6WDP2</accession>
<feature type="compositionally biased region" description="Polar residues" evidence="1">
    <location>
        <begin position="156"/>
        <end position="175"/>
    </location>
</feature>
<dbReference type="InterPro" id="IPR007320">
    <property type="entry name" value="PDCD2_C"/>
</dbReference>
<protein>
    <recommendedName>
        <fullName evidence="2">Programmed cell death protein 2 C-terminal domain-containing protein</fullName>
    </recommendedName>
</protein>
<feature type="domain" description="Programmed cell death protein 2 C-terminal" evidence="2">
    <location>
        <begin position="285"/>
        <end position="403"/>
    </location>
</feature>
<dbReference type="AlphaFoldDB" id="A0A6A6WDP2"/>
<dbReference type="Proteomes" id="UP000799437">
    <property type="component" value="Unassembled WGS sequence"/>
</dbReference>
<organism evidence="3 4">
    <name type="scientific">Pseudovirgaria hyperparasitica</name>
    <dbReference type="NCBI Taxonomy" id="470096"/>
    <lineage>
        <taxon>Eukaryota</taxon>
        <taxon>Fungi</taxon>
        <taxon>Dikarya</taxon>
        <taxon>Ascomycota</taxon>
        <taxon>Pezizomycotina</taxon>
        <taxon>Dothideomycetes</taxon>
        <taxon>Dothideomycetes incertae sedis</taxon>
        <taxon>Acrospermales</taxon>
        <taxon>Acrospermaceae</taxon>
        <taxon>Pseudovirgaria</taxon>
    </lineage>
</organism>
<dbReference type="RefSeq" id="XP_033603284.1">
    <property type="nucleotide sequence ID" value="XM_033741688.1"/>
</dbReference>